<dbReference type="Proteomes" id="UP000789901">
    <property type="component" value="Unassembled WGS sequence"/>
</dbReference>
<keyword evidence="2" id="KW-1185">Reference proteome</keyword>
<dbReference type="EMBL" id="CAJVQB010021698">
    <property type="protein sequence ID" value="CAG8797807.1"/>
    <property type="molecule type" value="Genomic_DNA"/>
</dbReference>
<protein>
    <submittedName>
        <fullName evidence="1">19212_t:CDS:1</fullName>
    </submittedName>
</protein>
<gene>
    <name evidence="1" type="ORF">GMARGA_LOCUS22472</name>
</gene>
<evidence type="ECO:0000313" key="1">
    <source>
        <dbReference type="EMBL" id="CAG8797807.1"/>
    </source>
</evidence>
<evidence type="ECO:0000313" key="2">
    <source>
        <dbReference type="Proteomes" id="UP000789901"/>
    </source>
</evidence>
<reference evidence="1 2" key="1">
    <citation type="submission" date="2021-06" db="EMBL/GenBank/DDBJ databases">
        <authorList>
            <person name="Kallberg Y."/>
            <person name="Tangrot J."/>
            <person name="Rosling A."/>
        </authorList>
    </citation>
    <scope>NUCLEOTIDE SEQUENCE [LARGE SCALE GENOMIC DNA]</scope>
    <source>
        <strain evidence="1 2">120-4 pot B 10/14</strain>
    </source>
</reference>
<organism evidence="1 2">
    <name type="scientific">Gigaspora margarita</name>
    <dbReference type="NCBI Taxonomy" id="4874"/>
    <lineage>
        <taxon>Eukaryota</taxon>
        <taxon>Fungi</taxon>
        <taxon>Fungi incertae sedis</taxon>
        <taxon>Mucoromycota</taxon>
        <taxon>Glomeromycotina</taxon>
        <taxon>Glomeromycetes</taxon>
        <taxon>Diversisporales</taxon>
        <taxon>Gigasporaceae</taxon>
        <taxon>Gigaspora</taxon>
    </lineage>
</organism>
<accession>A0ABN7VTV6</accession>
<proteinExistence type="predicted"/>
<sequence>MHITKGNVLNEKQPGFRCNLGSKFSDIKETSSWDNKDLLDAFLKGVKFRPFGFKVEKYLIQIINIGIKSNSDLMDPILILDTSPNNVWEKTGLFKKFYGIQLFKLKNSLIQKKIASQKIPKCTPVLWNNEAITNKIFNYYLKKQTIANIN</sequence>
<name>A0ABN7VTV6_GIGMA</name>
<comment type="caution">
    <text evidence="1">The sequence shown here is derived from an EMBL/GenBank/DDBJ whole genome shotgun (WGS) entry which is preliminary data.</text>
</comment>